<organism evidence="5 6">
    <name type="scientific">Symbiodinium microadriaticum</name>
    <name type="common">Dinoflagellate</name>
    <name type="synonym">Zooxanthella microadriatica</name>
    <dbReference type="NCBI Taxonomy" id="2951"/>
    <lineage>
        <taxon>Eukaryota</taxon>
        <taxon>Sar</taxon>
        <taxon>Alveolata</taxon>
        <taxon>Dinophyceae</taxon>
        <taxon>Suessiales</taxon>
        <taxon>Symbiodiniaceae</taxon>
        <taxon>Symbiodinium</taxon>
    </lineage>
</organism>
<protein>
    <submittedName>
        <fullName evidence="5">Uncharacterized protein</fullName>
    </submittedName>
</protein>
<evidence type="ECO:0000256" key="1">
    <source>
        <dbReference type="ARBA" id="ARBA00022737"/>
    </source>
</evidence>
<dbReference type="InterPro" id="IPR050745">
    <property type="entry name" value="Multifunctional_regulatory"/>
</dbReference>
<evidence type="ECO:0000256" key="2">
    <source>
        <dbReference type="ARBA" id="ARBA00023043"/>
    </source>
</evidence>
<dbReference type="OrthoDB" id="423099at2759"/>
<feature type="region of interest" description="Disordered" evidence="4">
    <location>
        <begin position="23"/>
        <end position="63"/>
    </location>
</feature>
<evidence type="ECO:0000313" key="5">
    <source>
        <dbReference type="EMBL" id="OLP93440.1"/>
    </source>
</evidence>
<dbReference type="SUPFAM" id="SSF48403">
    <property type="entry name" value="Ankyrin repeat"/>
    <property type="match status" value="1"/>
</dbReference>
<comment type="caution">
    <text evidence="5">The sequence shown here is derived from an EMBL/GenBank/DDBJ whole genome shotgun (WGS) entry which is preliminary data.</text>
</comment>
<dbReference type="Pfam" id="PF12796">
    <property type="entry name" value="Ank_2"/>
    <property type="match status" value="1"/>
</dbReference>
<keyword evidence="6" id="KW-1185">Reference proteome</keyword>
<evidence type="ECO:0000256" key="4">
    <source>
        <dbReference type="SAM" id="MobiDB-lite"/>
    </source>
</evidence>
<keyword evidence="2 3" id="KW-0040">ANK repeat</keyword>
<dbReference type="InterPro" id="IPR036770">
    <property type="entry name" value="Ankyrin_rpt-contain_sf"/>
</dbReference>
<dbReference type="PANTHER" id="PTHR24189">
    <property type="entry name" value="MYOTROPHIN"/>
    <property type="match status" value="1"/>
</dbReference>
<name>A0A1Q9DEE5_SYMMI</name>
<evidence type="ECO:0000313" key="6">
    <source>
        <dbReference type="Proteomes" id="UP000186817"/>
    </source>
</evidence>
<reference evidence="5 6" key="1">
    <citation type="submission" date="2016-02" db="EMBL/GenBank/DDBJ databases">
        <title>Genome analysis of coral dinoflagellate symbionts highlights evolutionary adaptations to a symbiotic lifestyle.</title>
        <authorList>
            <person name="Aranda M."/>
            <person name="Li Y."/>
            <person name="Liew Y.J."/>
            <person name="Baumgarten S."/>
            <person name="Simakov O."/>
            <person name="Wilson M."/>
            <person name="Piel J."/>
            <person name="Ashoor H."/>
            <person name="Bougouffa S."/>
            <person name="Bajic V.B."/>
            <person name="Ryu T."/>
            <person name="Ravasi T."/>
            <person name="Bayer T."/>
            <person name="Micklem G."/>
            <person name="Kim H."/>
            <person name="Bhak J."/>
            <person name="Lajeunesse T.C."/>
            <person name="Voolstra C.R."/>
        </authorList>
    </citation>
    <scope>NUCLEOTIDE SEQUENCE [LARGE SCALE GENOMIC DNA]</scope>
    <source>
        <strain evidence="5 6">CCMP2467</strain>
    </source>
</reference>
<dbReference type="Gene3D" id="1.25.40.20">
    <property type="entry name" value="Ankyrin repeat-containing domain"/>
    <property type="match status" value="1"/>
</dbReference>
<dbReference type="EMBL" id="LSRX01000580">
    <property type="protein sequence ID" value="OLP93440.1"/>
    <property type="molecule type" value="Genomic_DNA"/>
</dbReference>
<proteinExistence type="predicted"/>
<accession>A0A1Q9DEE5</accession>
<feature type="repeat" description="ANK" evidence="3">
    <location>
        <begin position="438"/>
        <end position="466"/>
    </location>
</feature>
<evidence type="ECO:0000256" key="3">
    <source>
        <dbReference type="PROSITE-ProRule" id="PRU00023"/>
    </source>
</evidence>
<gene>
    <name evidence="5" type="ORF">AK812_SmicGene24658</name>
</gene>
<dbReference type="PROSITE" id="PS50088">
    <property type="entry name" value="ANK_REPEAT"/>
    <property type="match status" value="1"/>
</dbReference>
<dbReference type="Proteomes" id="UP000186817">
    <property type="component" value="Unassembled WGS sequence"/>
</dbReference>
<dbReference type="InterPro" id="IPR002110">
    <property type="entry name" value="Ankyrin_rpt"/>
</dbReference>
<dbReference type="AlphaFoldDB" id="A0A1Q9DEE5"/>
<dbReference type="SMART" id="SM00248">
    <property type="entry name" value="ANK"/>
    <property type="match status" value="5"/>
</dbReference>
<dbReference type="PROSITE" id="PS50297">
    <property type="entry name" value="ANK_REP_REGION"/>
    <property type="match status" value="1"/>
</dbReference>
<sequence length="714" mass="79430">MPLEVLLQAPHAAVIASLQDEPSEDMLLLEDMEEDEEVYDDQEGAGDQEAEAEEQEKERRSQGVSVLGAANFGSMGNSELQLQSFIGDLRTAAPYCERRAVWSIMAPTALDKFVSALRHGQRPTAEDADRADLLFPMYTVHIEVLLQMAVVRAHEQLLSEGLLTEYQERLGRALFVSHEWLSAEHPDPKGAQLQVLQDALRNILAGSYRIRTSAITEFCFGRVRTPTPQELREKSLYVWYDYLCCPQGSDAEAVSGRQRAIDTIVAYVARCQYFVVLCPALAHEDRQEIIDKESLNRRAWCRSERLARELAERGDGQTVVIESAGHLSLVIATQLHLDAPGAGELTFEQDRPRIRRLVLQMVWKKLLYFLERGDLHSYRFLLNKQYACCLKGLDTKPLEGLIPDFRPQSDPFLSPGSCAVERFLHENGFCKVKDRDTAGWTPLCYAVVSGDASLVAALIDDGASSNDYITRSKEEMLFPKKMSVLSIAAHFRSNETIKVLLARRAFVNARDSFKTTALHWACTSDNCEAVQLLSVAKGDLQQKDGVGFDTFVTACANGSCQILTKILTESHDISLRNCLHWALLIAGGSRGAVSLLISANADVNETLDLTSSRVMKMALTMYGFLHRISSSRLTTLAYHQGGSTPLMLSILNGYFGATLLLLEARAQVEKKNSRGRTALQLAEEVQAPPAVMRALEAEFQARRDEDETASTFSI</sequence>
<keyword evidence="1" id="KW-0677">Repeat</keyword>
<dbReference type="PANTHER" id="PTHR24189:SF50">
    <property type="entry name" value="ANKYRIN REPEAT AND SOCS BOX PROTEIN 2"/>
    <property type="match status" value="1"/>
</dbReference>
<feature type="compositionally biased region" description="Acidic residues" evidence="4">
    <location>
        <begin position="23"/>
        <end position="55"/>
    </location>
</feature>
<dbReference type="Pfam" id="PF00023">
    <property type="entry name" value="Ank"/>
    <property type="match status" value="1"/>
</dbReference>